<evidence type="ECO:0000256" key="1">
    <source>
        <dbReference type="SAM" id="MobiDB-lite"/>
    </source>
</evidence>
<protein>
    <submittedName>
        <fullName evidence="3">Uncharacterized protein</fullName>
    </submittedName>
</protein>
<feature type="region of interest" description="Disordered" evidence="1">
    <location>
        <begin position="74"/>
        <end position="103"/>
    </location>
</feature>
<organism evidence="3 4">
    <name type="scientific">Pseudomonas syringae pv. castaneae</name>
    <dbReference type="NCBI Taxonomy" id="264450"/>
    <lineage>
        <taxon>Bacteria</taxon>
        <taxon>Pseudomonadati</taxon>
        <taxon>Pseudomonadota</taxon>
        <taxon>Gammaproteobacteria</taxon>
        <taxon>Pseudomonadales</taxon>
        <taxon>Pseudomonadaceae</taxon>
        <taxon>Pseudomonas</taxon>
        <taxon>Pseudomonas syringae</taxon>
    </lineage>
</organism>
<dbReference type="PATRIC" id="fig|264450.4.peg.3956"/>
<evidence type="ECO:0000313" key="3">
    <source>
        <dbReference type="EMBL" id="KPX00509.1"/>
    </source>
</evidence>
<keyword evidence="2" id="KW-1133">Transmembrane helix</keyword>
<evidence type="ECO:0000313" key="4">
    <source>
        <dbReference type="Proteomes" id="UP000050381"/>
    </source>
</evidence>
<evidence type="ECO:0000256" key="2">
    <source>
        <dbReference type="SAM" id="Phobius"/>
    </source>
</evidence>
<dbReference type="EMBL" id="LJQD01000009">
    <property type="protein sequence ID" value="KPX00509.1"/>
    <property type="molecule type" value="Genomic_DNA"/>
</dbReference>
<name>A0A0P9PLA4_PSESX</name>
<accession>A0A0P9PLA4</accession>
<keyword evidence="2" id="KW-0812">Transmembrane</keyword>
<dbReference type="RefSeq" id="WP_054070911.1">
    <property type="nucleotide sequence ID" value="NZ_LIIH01000123.1"/>
</dbReference>
<dbReference type="Proteomes" id="UP000050381">
    <property type="component" value="Unassembled WGS sequence"/>
</dbReference>
<reference evidence="3 4" key="1">
    <citation type="submission" date="2015-09" db="EMBL/GenBank/DDBJ databases">
        <title>Genome announcement of multiple Pseudomonas syringae strains.</title>
        <authorList>
            <person name="Thakur S."/>
            <person name="Wang P.W."/>
            <person name="Gong Y."/>
            <person name="Weir B.S."/>
            <person name="Guttman D.S."/>
        </authorList>
    </citation>
    <scope>NUCLEOTIDE SEQUENCE [LARGE SCALE GENOMIC DNA]</scope>
    <source>
        <strain evidence="3 4">ICMP9419</strain>
    </source>
</reference>
<sequence length="273" mass="30111">MDSTQQPEDDGIIRIQRLVPGQVDVVLGAHPSRKLSARPGKSRPYRLWLAGLIVALCLAGLVVSHGRSPKVALAPPVERPAPEPETTMIDSEPTMVASPAPAPSIRAPDLLPVAATREQPAAVQPLDNCMKSGNVIDESVLNCRFGQVPRPAQAEPAKGMVSADYMADFKANAARNPNRSARPYSVATASIREWDGRNRYRAQWRVYGNSIDGDSVCENFAVRSFERRECRKAAQVNFKEECREWTKRAARNRDEDSKNAEQRYCEVAATFSP</sequence>
<dbReference type="AlphaFoldDB" id="A0A0P9PLA4"/>
<gene>
    <name evidence="3" type="ORF">ALO79_03290</name>
</gene>
<proteinExistence type="predicted"/>
<comment type="caution">
    <text evidence="3">The sequence shown here is derived from an EMBL/GenBank/DDBJ whole genome shotgun (WGS) entry which is preliminary data.</text>
</comment>
<feature type="transmembrane region" description="Helical" evidence="2">
    <location>
        <begin position="45"/>
        <end position="63"/>
    </location>
</feature>
<keyword evidence="2" id="KW-0472">Membrane</keyword>